<comment type="similarity">
    <text evidence="2">Belongs to the cytochrome c oxidase bacterial subunit 4 family.</text>
</comment>
<dbReference type="OrthoDB" id="7278008at2"/>
<reference evidence="20 21" key="1">
    <citation type="journal article" date="2016" name="Front. Microbiol.">
        <title>Genomic Resource of Rice Seed Associated Bacteria.</title>
        <authorList>
            <person name="Midha S."/>
            <person name="Bansal K."/>
            <person name="Sharma S."/>
            <person name="Kumar N."/>
            <person name="Patil P.P."/>
            <person name="Chaudhry V."/>
            <person name="Patil P.B."/>
        </authorList>
    </citation>
    <scope>NUCLEOTIDE SEQUENCE [LARGE SCALE GENOMIC DNA]</scope>
    <source>
        <strain evidence="18 20">NS226</strain>
        <strain evidence="19 21">NS365</strain>
    </source>
</reference>
<dbReference type="AlphaFoldDB" id="A0A175R9I2"/>
<dbReference type="Pfam" id="PF03626">
    <property type="entry name" value="COX4_pro"/>
    <property type="match status" value="1"/>
</dbReference>
<sequence>MSATQDETRAEKARELRSYITGFVAAVVLTVIPFLSVATGWASFDTVVRVIGVCALVQVVVHFRFFLHIGWNRSTRDDLQLILFTTLIILLMAGGTIWVLTNLHHRMM</sequence>
<dbReference type="GO" id="GO:0005886">
    <property type="term" value="C:plasma membrane"/>
    <property type="evidence" value="ECO:0007669"/>
    <property type="project" value="UniProtKB-SubCell"/>
</dbReference>
<comment type="caution">
    <text evidence="18">The sequence shown here is derived from an EMBL/GenBank/DDBJ whole genome shotgun (WGS) entry which is preliminary data.</text>
</comment>
<protein>
    <recommendedName>
        <fullName evidence="4">Cytochrome bo(3) ubiquinol oxidase subunit 4</fullName>
    </recommendedName>
    <alternativeName>
        <fullName evidence="16">Cytochrome o ubiquinol oxidase subunit 4</fullName>
    </alternativeName>
    <alternativeName>
        <fullName evidence="13">Oxidase bo(3) subunit 4</fullName>
    </alternativeName>
    <alternativeName>
        <fullName evidence="14">Ubiquinol oxidase polypeptide IV</fullName>
    </alternativeName>
    <alternativeName>
        <fullName evidence="15">Ubiquinol oxidase subunit 4</fullName>
    </alternativeName>
</protein>
<dbReference type="PATRIC" id="fig|401562.3.peg.825"/>
<comment type="subunit">
    <text evidence="3">Heterooctamer of two A chains, two B chains, two C chains and two D chains.</text>
</comment>
<comment type="function">
    <text evidence="12">Cytochrome bo(3) ubiquinol terminal oxidase is the component of the aerobic respiratory chain of E.coli that predominates when cells are grown at high aeration. Has proton pump activity across the membrane in addition to electron transfer, pumping 2 protons/electron.</text>
</comment>
<keyword evidence="5" id="KW-0813">Transport</keyword>
<evidence type="ECO:0000256" key="15">
    <source>
        <dbReference type="ARBA" id="ARBA00031887"/>
    </source>
</evidence>
<dbReference type="STRING" id="401562.NS365_03185"/>
<comment type="subcellular location">
    <subcellularLocation>
        <location evidence="1">Cell membrane</location>
        <topology evidence="1">Multi-pass membrane protein</topology>
    </subcellularLocation>
</comment>
<keyword evidence="8" id="KW-0249">Electron transport</keyword>
<feature type="transmembrane region" description="Helical" evidence="17">
    <location>
        <begin position="20"/>
        <end position="41"/>
    </location>
</feature>
<evidence type="ECO:0000256" key="1">
    <source>
        <dbReference type="ARBA" id="ARBA00004651"/>
    </source>
</evidence>
<evidence type="ECO:0000256" key="8">
    <source>
        <dbReference type="ARBA" id="ARBA00022982"/>
    </source>
</evidence>
<dbReference type="InterPro" id="IPR050968">
    <property type="entry name" value="Cytochrome_c_oxidase_bac_sub4"/>
</dbReference>
<dbReference type="Proteomes" id="UP000078272">
    <property type="component" value="Unassembled WGS sequence"/>
</dbReference>
<evidence type="ECO:0000256" key="2">
    <source>
        <dbReference type="ARBA" id="ARBA00008079"/>
    </source>
</evidence>
<evidence type="ECO:0000313" key="21">
    <source>
        <dbReference type="Proteomes" id="UP000078529"/>
    </source>
</evidence>
<dbReference type="GO" id="GO:0015078">
    <property type="term" value="F:proton transmembrane transporter activity"/>
    <property type="evidence" value="ECO:0007669"/>
    <property type="project" value="TreeGrafter"/>
</dbReference>
<evidence type="ECO:0000313" key="18">
    <source>
        <dbReference type="EMBL" id="KTQ96428.1"/>
    </source>
</evidence>
<keyword evidence="9 17" id="KW-1133">Transmembrane helix</keyword>
<dbReference type="InterPro" id="IPR014210">
    <property type="entry name" value="Cyt_o_ubiqinol_oxidase_su4"/>
</dbReference>
<keyword evidence="11 17" id="KW-0472">Membrane</keyword>
<dbReference type="EMBL" id="LDPZ01000015">
    <property type="protein sequence ID" value="KTQ96428.1"/>
    <property type="molecule type" value="Genomic_DNA"/>
</dbReference>
<evidence type="ECO:0000256" key="17">
    <source>
        <dbReference type="SAM" id="Phobius"/>
    </source>
</evidence>
<dbReference type="PANTHER" id="PTHR36835">
    <property type="entry name" value="CYTOCHROME BO(3) UBIQUINOL OXIDASE SUBUNIT 4"/>
    <property type="match status" value="1"/>
</dbReference>
<keyword evidence="21" id="KW-1185">Reference proteome</keyword>
<evidence type="ECO:0000256" key="5">
    <source>
        <dbReference type="ARBA" id="ARBA00022448"/>
    </source>
</evidence>
<evidence type="ECO:0000256" key="9">
    <source>
        <dbReference type="ARBA" id="ARBA00022989"/>
    </source>
</evidence>
<evidence type="ECO:0000256" key="3">
    <source>
        <dbReference type="ARBA" id="ARBA00011700"/>
    </source>
</evidence>
<dbReference type="RefSeq" id="WP_058598836.1">
    <property type="nucleotide sequence ID" value="NZ_LDPZ01000015.1"/>
</dbReference>
<keyword evidence="10" id="KW-0560">Oxidoreductase</keyword>
<dbReference type="NCBIfam" id="TIGR02847">
    <property type="entry name" value="CyoD"/>
    <property type="match status" value="1"/>
</dbReference>
<feature type="transmembrane region" description="Helical" evidence="17">
    <location>
        <begin position="79"/>
        <end position="100"/>
    </location>
</feature>
<dbReference type="PANTHER" id="PTHR36835:SF1">
    <property type="entry name" value="CYTOCHROME BO(3) UBIQUINOL OXIDASE SUBUNIT 4"/>
    <property type="match status" value="1"/>
</dbReference>
<keyword evidence="6" id="KW-1003">Cell membrane</keyword>
<evidence type="ECO:0000256" key="6">
    <source>
        <dbReference type="ARBA" id="ARBA00022475"/>
    </source>
</evidence>
<evidence type="ECO:0000313" key="20">
    <source>
        <dbReference type="Proteomes" id="UP000078272"/>
    </source>
</evidence>
<evidence type="ECO:0000256" key="12">
    <source>
        <dbReference type="ARBA" id="ARBA00025694"/>
    </source>
</evidence>
<dbReference type="GO" id="GO:0009319">
    <property type="term" value="C:cytochrome o ubiquinol oxidase complex"/>
    <property type="evidence" value="ECO:0007669"/>
    <property type="project" value="TreeGrafter"/>
</dbReference>
<keyword evidence="7 17" id="KW-0812">Transmembrane</keyword>
<dbReference type="GO" id="GO:0019646">
    <property type="term" value="P:aerobic electron transport chain"/>
    <property type="evidence" value="ECO:0007669"/>
    <property type="project" value="TreeGrafter"/>
</dbReference>
<name>A0A175R9I2_9HYPH</name>
<evidence type="ECO:0000256" key="4">
    <source>
        <dbReference type="ARBA" id="ARBA00014689"/>
    </source>
</evidence>
<evidence type="ECO:0000256" key="13">
    <source>
        <dbReference type="ARBA" id="ARBA00030071"/>
    </source>
</evidence>
<evidence type="ECO:0000256" key="11">
    <source>
        <dbReference type="ARBA" id="ARBA00023136"/>
    </source>
</evidence>
<accession>A0A175R9I2</accession>
<organism evidence="18 20">
    <name type="scientific">Aureimonas ureilytica</name>
    <dbReference type="NCBI Taxonomy" id="401562"/>
    <lineage>
        <taxon>Bacteria</taxon>
        <taxon>Pseudomonadati</taxon>
        <taxon>Pseudomonadota</taxon>
        <taxon>Alphaproteobacteria</taxon>
        <taxon>Hyphomicrobiales</taxon>
        <taxon>Aurantimonadaceae</taxon>
        <taxon>Aureimonas</taxon>
    </lineage>
</organism>
<evidence type="ECO:0000313" key="19">
    <source>
        <dbReference type="EMBL" id="KTR07592.1"/>
    </source>
</evidence>
<feature type="transmembrane region" description="Helical" evidence="17">
    <location>
        <begin position="47"/>
        <end position="67"/>
    </location>
</feature>
<dbReference type="InterPro" id="IPR005171">
    <property type="entry name" value="Cyt_c_oxidase_su4_prok"/>
</dbReference>
<evidence type="ECO:0000256" key="10">
    <source>
        <dbReference type="ARBA" id="ARBA00023002"/>
    </source>
</evidence>
<dbReference type="Proteomes" id="UP000078529">
    <property type="component" value="Unassembled WGS sequence"/>
</dbReference>
<proteinExistence type="inferred from homology"/>
<dbReference type="EMBL" id="LDQA01000009">
    <property type="protein sequence ID" value="KTR07592.1"/>
    <property type="molecule type" value="Genomic_DNA"/>
</dbReference>
<evidence type="ECO:0000256" key="14">
    <source>
        <dbReference type="ARBA" id="ARBA00030211"/>
    </source>
</evidence>
<dbReference type="GO" id="GO:0015990">
    <property type="term" value="P:electron transport coupled proton transport"/>
    <property type="evidence" value="ECO:0007669"/>
    <property type="project" value="InterPro"/>
</dbReference>
<evidence type="ECO:0000256" key="7">
    <source>
        <dbReference type="ARBA" id="ARBA00022692"/>
    </source>
</evidence>
<gene>
    <name evidence="18" type="ORF">NS226_07515</name>
    <name evidence="19" type="ORF">NS365_03185</name>
</gene>
<evidence type="ECO:0000256" key="16">
    <source>
        <dbReference type="ARBA" id="ARBA00032185"/>
    </source>
</evidence>
<dbReference type="GO" id="GO:0009486">
    <property type="term" value="F:cytochrome bo3 ubiquinol oxidase activity"/>
    <property type="evidence" value="ECO:0007669"/>
    <property type="project" value="InterPro"/>
</dbReference>